<comment type="caution">
    <text evidence="1">The sequence shown here is derived from an EMBL/GenBank/DDBJ whole genome shotgun (WGS) entry which is preliminary data.</text>
</comment>
<dbReference type="AlphaFoldDB" id="A0A7W9BJM0"/>
<organism evidence="1 2">
    <name type="scientific">Yoonia ponticola</name>
    <dbReference type="NCBI Taxonomy" id="1524255"/>
    <lineage>
        <taxon>Bacteria</taxon>
        <taxon>Pseudomonadati</taxon>
        <taxon>Pseudomonadota</taxon>
        <taxon>Alphaproteobacteria</taxon>
        <taxon>Rhodobacterales</taxon>
        <taxon>Paracoccaceae</taxon>
        <taxon>Yoonia</taxon>
    </lineage>
</organism>
<accession>A0A7W9BJM0</accession>
<protein>
    <recommendedName>
        <fullName evidence="3">DUF3396 domain-containing protein</fullName>
    </recommendedName>
</protein>
<dbReference type="EMBL" id="JACIJM010000003">
    <property type="protein sequence ID" value="MBB5721457.1"/>
    <property type="molecule type" value="Genomic_DNA"/>
</dbReference>
<proteinExistence type="predicted"/>
<name>A0A7W9BJM0_9RHOB</name>
<evidence type="ECO:0000313" key="1">
    <source>
        <dbReference type="EMBL" id="MBB5721457.1"/>
    </source>
</evidence>
<reference evidence="1 2" key="1">
    <citation type="submission" date="2020-08" db="EMBL/GenBank/DDBJ databases">
        <title>Genomic Encyclopedia of Type Strains, Phase IV (KMG-IV): sequencing the most valuable type-strain genomes for metagenomic binning, comparative biology and taxonomic classification.</title>
        <authorList>
            <person name="Goeker M."/>
        </authorList>
    </citation>
    <scope>NUCLEOTIDE SEQUENCE [LARGE SCALE GENOMIC DNA]</scope>
    <source>
        <strain evidence="1 2">DSM 101064</strain>
    </source>
</reference>
<evidence type="ECO:0000313" key="2">
    <source>
        <dbReference type="Proteomes" id="UP000535415"/>
    </source>
</evidence>
<dbReference type="RefSeq" id="WP_183526701.1">
    <property type="nucleotide sequence ID" value="NZ_JACIJM010000003.1"/>
</dbReference>
<gene>
    <name evidence="1" type="ORF">FHS72_001069</name>
</gene>
<evidence type="ECO:0008006" key="3">
    <source>
        <dbReference type="Google" id="ProtNLM"/>
    </source>
</evidence>
<dbReference type="Proteomes" id="UP000535415">
    <property type="component" value="Unassembled WGS sequence"/>
</dbReference>
<keyword evidence="2" id="KW-1185">Reference proteome</keyword>
<sequence>MRINGSLSEFHVGVGWHRKLTTRYQAEIRHERRDVRGRLIPATLSIYAKPHKAIDWRGFANRLYELTEAQYGFVHLHRDAHLRADLSQAREPTWFTGQRGSTCVPQLGWSTFLGPPYADFIPDTLGQYGQATTQVIGSGVAITLSDSIMDVSEAYENFDARRSEMKAIFPKEFFGIC</sequence>